<evidence type="ECO:0000313" key="6">
    <source>
        <dbReference type="Proteomes" id="UP000199024"/>
    </source>
</evidence>
<dbReference type="InterPro" id="IPR001208">
    <property type="entry name" value="MCM_dom"/>
</dbReference>
<dbReference type="GO" id="GO:0003677">
    <property type="term" value="F:DNA binding"/>
    <property type="evidence" value="ECO:0007669"/>
    <property type="project" value="InterPro"/>
</dbReference>
<dbReference type="InterPro" id="IPR004482">
    <property type="entry name" value="Mg_chelat-rel"/>
</dbReference>
<comment type="similarity">
    <text evidence="1">Belongs to the Mg-chelatase subunits D/I family. ComM subfamily.</text>
</comment>
<dbReference type="SUPFAM" id="SSF54211">
    <property type="entry name" value="Ribosomal protein S5 domain 2-like"/>
    <property type="match status" value="1"/>
</dbReference>
<dbReference type="InterPro" id="IPR014721">
    <property type="entry name" value="Ribsml_uS5_D2-typ_fold_subgr"/>
</dbReference>
<sequence length="531" mass="57537">MPLFKVRSAAVYGIDAHLIEVEVDFAQVKLEDAQFHTVGLPDAAVRESRDRVRSAIKNSGFDLPPTRITINLAPADLKKEGSGFDLPIAIAILGAYGALHNKELSDFLLVGELGLDGTLRAVQGMLPIAVAARTAGIRNLIVPASNAREAAVVQGVDVYPVKNLIEVRELLNALSFGSLAVQPLKVEPTDLLHGAQHFPADFKDVRGQHVAKRALEVAAAGGHNILMIGPPGSGKTMLAKRLPSILAPLRFEEALETTKIHSVAGVLNAEEGLVAHRPFRSPHHTISDAGLIGGGAVPRPGEVSLAHNGLLFLDELPEFPRNVLEVLRQPLEDGIVTIARASMSLAFPARFMLAAAMNPCPCGYFNDKSRECMCTPPMIQRYVSKVSGPLLDRIDIHIEVPAVQYKELRGGAAAEGSAEIRDRVLAARERQHNRFGETATRTKGSSKAASQPVFANAQMTTQQIRLFCELSTDAERLLERAMQQQGLSARAHDRILKVSRTIADLEGAQDVAVKHIAEAIQYRTLDRSYWS</sequence>
<dbReference type="InterPro" id="IPR020568">
    <property type="entry name" value="Ribosomal_Su5_D2-typ_SF"/>
</dbReference>
<name>A0A1I6N059_9BACT</name>
<dbReference type="InterPro" id="IPR027417">
    <property type="entry name" value="P-loop_NTPase"/>
</dbReference>
<dbReference type="GO" id="GO:0005524">
    <property type="term" value="F:ATP binding"/>
    <property type="evidence" value="ECO:0007669"/>
    <property type="project" value="UniProtKB-KW"/>
</dbReference>
<evidence type="ECO:0000256" key="3">
    <source>
        <dbReference type="ARBA" id="ARBA00022840"/>
    </source>
</evidence>
<dbReference type="InterPro" id="IPR025158">
    <property type="entry name" value="Mg_chelat-rel_C"/>
</dbReference>
<evidence type="ECO:0000256" key="2">
    <source>
        <dbReference type="ARBA" id="ARBA00022741"/>
    </source>
</evidence>
<dbReference type="OrthoDB" id="9813147at2"/>
<dbReference type="Gene3D" id="3.40.50.300">
    <property type="entry name" value="P-loop containing nucleotide triphosphate hydrolases"/>
    <property type="match status" value="1"/>
</dbReference>
<dbReference type="EMBL" id="FOZL01000002">
    <property type="protein sequence ID" value="SFS21352.1"/>
    <property type="molecule type" value="Genomic_DNA"/>
</dbReference>
<dbReference type="RefSeq" id="WP_089843426.1">
    <property type="nucleotide sequence ID" value="NZ_FOZL01000002.1"/>
</dbReference>
<dbReference type="InterPro" id="IPR000523">
    <property type="entry name" value="Mg_chelatse_chII-like_cat_dom"/>
</dbReference>
<dbReference type="InterPro" id="IPR003593">
    <property type="entry name" value="AAA+_ATPase"/>
</dbReference>
<dbReference type="Pfam" id="PF13541">
    <property type="entry name" value="ChlI"/>
    <property type="match status" value="1"/>
</dbReference>
<dbReference type="STRING" id="474950.SAMN05421771_4157"/>
<dbReference type="PRINTS" id="PR01657">
    <property type="entry name" value="MCMFAMILY"/>
</dbReference>
<reference evidence="5 6" key="1">
    <citation type="submission" date="2016-10" db="EMBL/GenBank/DDBJ databases">
        <authorList>
            <person name="de Groot N.N."/>
        </authorList>
    </citation>
    <scope>NUCLEOTIDE SEQUENCE [LARGE SCALE GENOMIC DNA]</scope>
    <source>
        <strain evidence="5 6">DSM 21001</strain>
    </source>
</reference>
<dbReference type="NCBIfam" id="TIGR00368">
    <property type="entry name" value="YifB family Mg chelatase-like AAA ATPase"/>
    <property type="match status" value="1"/>
</dbReference>
<dbReference type="SUPFAM" id="SSF52540">
    <property type="entry name" value="P-loop containing nucleoside triphosphate hydrolases"/>
    <property type="match status" value="1"/>
</dbReference>
<organism evidence="5 6">
    <name type="scientific">Granulicella pectinivorans</name>
    <dbReference type="NCBI Taxonomy" id="474950"/>
    <lineage>
        <taxon>Bacteria</taxon>
        <taxon>Pseudomonadati</taxon>
        <taxon>Acidobacteriota</taxon>
        <taxon>Terriglobia</taxon>
        <taxon>Terriglobales</taxon>
        <taxon>Acidobacteriaceae</taxon>
        <taxon>Granulicella</taxon>
    </lineage>
</organism>
<accession>A0A1I6N059</accession>
<gene>
    <name evidence="5" type="ORF">SAMN05421771_4157</name>
</gene>
<dbReference type="PANTHER" id="PTHR32039">
    <property type="entry name" value="MAGNESIUM-CHELATASE SUBUNIT CHLI"/>
    <property type="match status" value="1"/>
</dbReference>
<dbReference type="Proteomes" id="UP000199024">
    <property type="component" value="Unassembled WGS sequence"/>
</dbReference>
<dbReference type="Gene3D" id="3.30.230.10">
    <property type="match status" value="1"/>
</dbReference>
<feature type="domain" description="AAA+ ATPase" evidence="4">
    <location>
        <begin position="221"/>
        <end position="361"/>
    </location>
</feature>
<dbReference type="Pfam" id="PF01078">
    <property type="entry name" value="Mg_chelatase"/>
    <property type="match status" value="1"/>
</dbReference>
<keyword evidence="3" id="KW-0067">ATP-binding</keyword>
<keyword evidence="6" id="KW-1185">Reference proteome</keyword>
<dbReference type="Pfam" id="PF13335">
    <property type="entry name" value="Mg_chelatase_C"/>
    <property type="match status" value="1"/>
</dbReference>
<dbReference type="AlphaFoldDB" id="A0A1I6N059"/>
<dbReference type="SMART" id="SM00382">
    <property type="entry name" value="AAA"/>
    <property type="match status" value="1"/>
</dbReference>
<evidence type="ECO:0000313" key="5">
    <source>
        <dbReference type="EMBL" id="SFS21352.1"/>
    </source>
</evidence>
<proteinExistence type="inferred from homology"/>
<protein>
    <submittedName>
        <fullName evidence="5">Magnesium chelatase family protein</fullName>
    </submittedName>
</protein>
<dbReference type="InterPro" id="IPR045006">
    <property type="entry name" value="CHLI-like"/>
</dbReference>
<evidence type="ECO:0000259" key="4">
    <source>
        <dbReference type="SMART" id="SM00382"/>
    </source>
</evidence>
<keyword evidence="2" id="KW-0547">Nucleotide-binding</keyword>
<dbReference type="PANTHER" id="PTHR32039:SF7">
    <property type="entry name" value="COMPETENCE PROTEIN COMM"/>
    <property type="match status" value="1"/>
</dbReference>
<evidence type="ECO:0000256" key="1">
    <source>
        <dbReference type="ARBA" id="ARBA00006354"/>
    </source>
</evidence>